<organism evidence="9 10">
    <name type="scientific">Corynebacterium vitaeruminis DSM 20294</name>
    <dbReference type="NCBI Taxonomy" id="1224164"/>
    <lineage>
        <taxon>Bacteria</taxon>
        <taxon>Bacillati</taxon>
        <taxon>Actinomycetota</taxon>
        <taxon>Actinomycetes</taxon>
        <taxon>Mycobacteriales</taxon>
        <taxon>Corynebacteriaceae</taxon>
        <taxon>Corynebacterium</taxon>
    </lineage>
</organism>
<feature type="transmembrane region" description="Helical" evidence="7">
    <location>
        <begin position="151"/>
        <end position="173"/>
    </location>
</feature>
<evidence type="ECO:0000256" key="4">
    <source>
        <dbReference type="ARBA" id="ARBA00022692"/>
    </source>
</evidence>
<gene>
    <name evidence="9" type="ORF">B843_02090</name>
</gene>
<dbReference type="Gene3D" id="1.20.1250.20">
    <property type="entry name" value="MFS general substrate transporter like domains"/>
    <property type="match status" value="1"/>
</dbReference>
<keyword evidence="3" id="KW-1003">Cell membrane</keyword>
<name>W5XYQ9_9CORY</name>
<dbReference type="EMBL" id="CP004353">
    <property type="protein sequence ID" value="AHI21810.1"/>
    <property type="molecule type" value="Genomic_DNA"/>
</dbReference>
<feature type="transmembrane region" description="Helical" evidence="7">
    <location>
        <begin position="220"/>
        <end position="237"/>
    </location>
</feature>
<feature type="domain" description="Major facilitator superfamily (MFS) profile" evidence="8">
    <location>
        <begin position="21"/>
        <end position="411"/>
    </location>
</feature>
<proteinExistence type="predicted"/>
<dbReference type="PROSITE" id="PS50850">
    <property type="entry name" value="MFS"/>
    <property type="match status" value="1"/>
</dbReference>
<evidence type="ECO:0000256" key="7">
    <source>
        <dbReference type="SAM" id="Phobius"/>
    </source>
</evidence>
<dbReference type="KEGG" id="cvt:B843_02090"/>
<feature type="transmembrane region" description="Helical" evidence="7">
    <location>
        <begin position="314"/>
        <end position="331"/>
    </location>
</feature>
<keyword evidence="10" id="KW-1185">Reference proteome</keyword>
<dbReference type="Pfam" id="PF07690">
    <property type="entry name" value="MFS_1"/>
    <property type="match status" value="1"/>
</dbReference>
<evidence type="ECO:0000259" key="8">
    <source>
        <dbReference type="PROSITE" id="PS50850"/>
    </source>
</evidence>
<evidence type="ECO:0000256" key="3">
    <source>
        <dbReference type="ARBA" id="ARBA00022475"/>
    </source>
</evidence>
<dbReference type="PANTHER" id="PTHR23517:SF2">
    <property type="entry name" value="MULTIDRUG RESISTANCE PROTEIN MDTH"/>
    <property type="match status" value="1"/>
</dbReference>
<feature type="transmembrane region" description="Helical" evidence="7">
    <location>
        <begin position="257"/>
        <end position="276"/>
    </location>
</feature>
<dbReference type="InterPro" id="IPR050171">
    <property type="entry name" value="MFS_Transporters"/>
</dbReference>
<reference evidence="9 10" key="1">
    <citation type="submission" date="2013-02" db="EMBL/GenBank/DDBJ databases">
        <title>The complete genome sequence of Corynebacterium vitaeruminis DSM 20294.</title>
        <authorList>
            <person name="Ruckert C."/>
            <person name="Albersmeier A."/>
            <person name="Kalinowski J."/>
        </authorList>
    </citation>
    <scope>NUCLEOTIDE SEQUENCE [LARGE SCALE GENOMIC DNA]</scope>
    <source>
        <strain evidence="10">ATCC 10234</strain>
    </source>
</reference>
<keyword evidence="2" id="KW-0813">Transport</keyword>
<dbReference type="Proteomes" id="UP000019222">
    <property type="component" value="Chromosome"/>
</dbReference>
<evidence type="ECO:0000313" key="9">
    <source>
        <dbReference type="EMBL" id="AHI21810.1"/>
    </source>
</evidence>
<sequence length="432" mass="45896">MNLIGKSQVSAIRRFGSLGLEAKLLLSTQLLFNVGFYLVVPFLAAYMTEDLALGGALVGFIIGLRTFSQQGMFFVGGALADRFGIKPVLLTGIVIRILGFLATGLMTSVAGFMLGVVLIGFGAALFSPAVESRLAQLERAERGDLSRPELFSLDTLFLNIGSLLGPVLGALLIPFGFRLVSLLGAGIFGCIFLGHAFLVRGGEVKRAESLTAGMSSVVRNRMFIAFALTSCMGQVAYHMQYQAIPVELQRTGLPELVMGWIFAGISVYFVTAQMSINAWAERRPVREALAVGFGVQAIGFVIMAVAAVCPPLPGAWALLPIAVWLLIMHFGQMVSYPSSKDLVGIIAGEKNLGTYFGVYNSFGGFAVMVVSIGVGRVFDFATVTNPWAFLPWACLAALLAAAAMGVARVAGAVESRRVAGPAPKARRESAHL</sequence>
<dbReference type="InterPro" id="IPR001958">
    <property type="entry name" value="Tet-R_TetA/multi-R_MdtG-like"/>
</dbReference>
<dbReference type="STRING" id="1224164.B843_02090"/>
<dbReference type="InterPro" id="IPR036259">
    <property type="entry name" value="MFS_trans_sf"/>
</dbReference>
<comment type="subcellular location">
    <subcellularLocation>
        <location evidence="1">Cell membrane</location>
        <topology evidence="1">Multi-pass membrane protein</topology>
    </subcellularLocation>
</comment>
<evidence type="ECO:0000256" key="6">
    <source>
        <dbReference type="ARBA" id="ARBA00023136"/>
    </source>
</evidence>
<dbReference type="AlphaFoldDB" id="W5XYQ9"/>
<feature type="transmembrane region" description="Helical" evidence="7">
    <location>
        <begin position="352"/>
        <end position="375"/>
    </location>
</feature>
<dbReference type="RefSeq" id="WP_025251870.1">
    <property type="nucleotide sequence ID" value="NZ_CP004353.1"/>
</dbReference>
<accession>W5XYQ9</accession>
<protein>
    <submittedName>
        <fullName evidence="9">ABC transporter permease</fullName>
    </submittedName>
</protein>
<dbReference type="GO" id="GO:0005886">
    <property type="term" value="C:plasma membrane"/>
    <property type="evidence" value="ECO:0007669"/>
    <property type="project" value="UniProtKB-SubCell"/>
</dbReference>
<dbReference type="eggNOG" id="COG2223">
    <property type="taxonomic scope" value="Bacteria"/>
</dbReference>
<evidence type="ECO:0000313" key="10">
    <source>
        <dbReference type="Proteomes" id="UP000019222"/>
    </source>
</evidence>
<feature type="transmembrane region" description="Helical" evidence="7">
    <location>
        <begin position="288"/>
        <end position="308"/>
    </location>
</feature>
<dbReference type="SUPFAM" id="SSF103473">
    <property type="entry name" value="MFS general substrate transporter"/>
    <property type="match status" value="1"/>
</dbReference>
<dbReference type="InterPro" id="IPR011701">
    <property type="entry name" value="MFS"/>
</dbReference>
<feature type="transmembrane region" description="Helical" evidence="7">
    <location>
        <begin position="24"/>
        <end position="45"/>
    </location>
</feature>
<feature type="transmembrane region" description="Helical" evidence="7">
    <location>
        <begin position="179"/>
        <end position="199"/>
    </location>
</feature>
<feature type="transmembrane region" description="Helical" evidence="7">
    <location>
        <begin position="387"/>
        <end position="407"/>
    </location>
</feature>
<dbReference type="PRINTS" id="PR01035">
    <property type="entry name" value="TCRTETA"/>
</dbReference>
<evidence type="ECO:0000256" key="5">
    <source>
        <dbReference type="ARBA" id="ARBA00022989"/>
    </source>
</evidence>
<dbReference type="HOGENOM" id="CLU_001265_60_2_11"/>
<dbReference type="GO" id="GO:0022857">
    <property type="term" value="F:transmembrane transporter activity"/>
    <property type="evidence" value="ECO:0007669"/>
    <property type="project" value="InterPro"/>
</dbReference>
<dbReference type="InterPro" id="IPR020846">
    <property type="entry name" value="MFS_dom"/>
</dbReference>
<feature type="transmembrane region" description="Helical" evidence="7">
    <location>
        <begin position="51"/>
        <end position="67"/>
    </location>
</feature>
<keyword evidence="5 7" id="KW-1133">Transmembrane helix</keyword>
<keyword evidence="6 7" id="KW-0472">Membrane</keyword>
<dbReference type="PANTHER" id="PTHR23517">
    <property type="entry name" value="RESISTANCE PROTEIN MDTM, PUTATIVE-RELATED-RELATED"/>
    <property type="match status" value="1"/>
</dbReference>
<evidence type="ECO:0000256" key="2">
    <source>
        <dbReference type="ARBA" id="ARBA00022448"/>
    </source>
</evidence>
<evidence type="ECO:0000256" key="1">
    <source>
        <dbReference type="ARBA" id="ARBA00004651"/>
    </source>
</evidence>
<feature type="transmembrane region" description="Helical" evidence="7">
    <location>
        <begin position="88"/>
        <end position="106"/>
    </location>
</feature>
<dbReference type="PATRIC" id="fig|1224164.3.peg.409"/>
<keyword evidence="4 7" id="KW-0812">Transmembrane</keyword>